<dbReference type="HAMAP" id="MF_01440">
    <property type="entry name" value="CheD"/>
    <property type="match status" value="1"/>
</dbReference>
<dbReference type="CDD" id="cd16352">
    <property type="entry name" value="CheD"/>
    <property type="match status" value="1"/>
</dbReference>
<comment type="similarity">
    <text evidence="3">Belongs to the CheD family.</text>
</comment>
<dbReference type="InterPro" id="IPR005659">
    <property type="entry name" value="Chemorcpt_Glu_NH3ase_CheD"/>
</dbReference>
<dbReference type="GO" id="GO:0050568">
    <property type="term" value="F:protein-glutamine glutaminase activity"/>
    <property type="evidence" value="ECO:0007669"/>
    <property type="project" value="UniProtKB-UniRule"/>
</dbReference>
<gene>
    <name evidence="3" type="primary">cheD</name>
    <name evidence="4" type="ORF">TPSD3_16440</name>
</gene>
<keyword evidence="2 3" id="KW-0378">Hydrolase</keyword>
<comment type="caution">
    <text evidence="4">The sequence shown here is derived from an EMBL/GenBank/DDBJ whole genome shotgun (WGS) entry which is preliminary data.</text>
</comment>
<comment type="catalytic activity">
    <reaction evidence="3">
        <text>L-glutaminyl-[protein] + H2O = L-glutamyl-[protein] + NH4(+)</text>
        <dbReference type="Rhea" id="RHEA:16441"/>
        <dbReference type="Rhea" id="RHEA-COMP:10207"/>
        <dbReference type="Rhea" id="RHEA-COMP:10208"/>
        <dbReference type="ChEBI" id="CHEBI:15377"/>
        <dbReference type="ChEBI" id="CHEBI:28938"/>
        <dbReference type="ChEBI" id="CHEBI:29973"/>
        <dbReference type="ChEBI" id="CHEBI:30011"/>
        <dbReference type="EC" id="3.5.1.44"/>
    </reaction>
</comment>
<sequence>MQKPPTSFKGYEHIKRYWDHHYDSYVAKILPGEYYVTRQDEIITTVVGSCVSACICDSQNGIGGMNHFMLPTRTIPPDKWDKTAVSAATRYGNYAMEHVINEILKYGGRRENLQLKLFGGGRIMQYMANIGQQNIDFIRNYVRTEGLKLMAEDLGDIYPRKILFYPLTGRVRVKKLRAMEQGIIERENAYLRNLETHPIDGGEVDLF</sequence>
<dbReference type="EMBL" id="MSLT01000024">
    <property type="protein sequence ID" value="OUD11644.1"/>
    <property type="molecule type" value="Genomic_DNA"/>
</dbReference>
<dbReference type="GO" id="GO:0006935">
    <property type="term" value="P:chemotaxis"/>
    <property type="evidence" value="ECO:0007669"/>
    <property type="project" value="UniProtKB-UniRule"/>
</dbReference>
<evidence type="ECO:0000256" key="2">
    <source>
        <dbReference type="ARBA" id="ARBA00022801"/>
    </source>
</evidence>
<protein>
    <recommendedName>
        <fullName evidence="3">Probable chemoreceptor glutamine deamidase CheD</fullName>
        <ecNumber evidence="3">3.5.1.44</ecNumber>
    </recommendedName>
</protein>
<dbReference type="Proteomes" id="UP000194798">
    <property type="component" value="Unassembled WGS sequence"/>
</dbReference>
<dbReference type="PANTHER" id="PTHR35147:SF2">
    <property type="entry name" value="CHEMORECEPTOR GLUTAMINE DEAMIDASE CHED-RELATED"/>
    <property type="match status" value="1"/>
</dbReference>
<evidence type="ECO:0000313" key="5">
    <source>
        <dbReference type="Proteomes" id="UP000194798"/>
    </source>
</evidence>
<keyword evidence="1 3" id="KW-0145">Chemotaxis</keyword>
<dbReference type="InterPro" id="IPR011324">
    <property type="entry name" value="Cytotoxic_necrot_fac-like_cat"/>
</dbReference>
<dbReference type="Pfam" id="PF03975">
    <property type="entry name" value="CheD"/>
    <property type="match status" value="1"/>
</dbReference>
<dbReference type="OrthoDB" id="9807202at2"/>
<keyword evidence="5" id="KW-1185">Reference proteome</keyword>
<dbReference type="Gene3D" id="3.30.1330.200">
    <property type="match status" value="1"/>
</dbReference>
<proteinExistence type="inferred from homology"/>
<dbReference type="RefSeq" id="WP_086489660.1">
    <property type="nucleotide sequence ID" value="NZ_MSLT01000024.1"/>
</dbReference>
<reference evidence="4 5" key="1">
    <citation type="submission" date="2016-12" db="EMBL/GenBank/DDBJ databases">
        <title>Thioflexothrix psekupsii D3 genome sequencing and assembly.</title>
        <authorList>
            <person name="Fomenkov A."/>
            <person name="Vincze T."/>
            <person name="Grabovich M."/>
            <person name="Anton B.P."/>
            <person name="Dubinina G."/>
            <person name="Orlova M."/>
            <person name="Belousova E."/>
            <person name="Roberts R.J."/>
        </authorList>
    </citation>
    <scope>NUCLEOTIDE SEQUENCE [LARGE SCALE GENOMIC DNA]</scope>
    <source>
        <strain evidence="4">D3</strain>
    </source>
</reference>
<evidence type="ECO:0000256" key="1">
    <source>
        <dbReference type="ARBA" id="ARBA00022500"/>
    </source>
</evidence>
<name>A0A251X3Y6_9GAMM</name>
<accession>A0A251X3Y6</accession>
<dbReference type="EC" id="3.5.1.44" evidence="3"/>
<dbReference type="SUPFAM" id="SSF64438">
    <property type="entry name" value="CNF1/YfiH-like putative cysteine hydrolases"/>
    <property type="match status" value="1"/>
</dbReference>
<dbReference type="PANTHER" id="PTHR35147">
    <property type="entry name" value="CHEMORECEPTOR GLUTAMINE DEAMIDASE CHED-RELATED"/>
    <property type="match status" value="1"/>
</dbReference>
<evidence type="ECO:0000313" key="4">
    <source>
        <dbReference type="EMBL" id="OUD11644.1"/>
    </source>
</evidence>
<organism evidence="4 5">
    <name type="scientific">Thioflexithrix psekupsensis</name>
    <dbReference type="NCBI Taxonomy" id="1570016"/>
    <lineage>
        <taxon>Bacteria</taxon>
        <taxon>Pseudomonadati</taxon>
        <taxon>Pseudomonadota</taxon>
        <taxon>Gammaproteobacteria</taxon>
        <taxon>Thiotrichales</taxon>
        <taxon>Thioflexithrix</taxon>
    </lineage>
</organism>
<dbReference type="AlphaFoldDB" id="A0A251X3Y6"/>
<dbReference type="NCBIfam" id="NF010013">
    <property type="entry name" value="PRK13487.1"/>
    <property type="match status" value="1"/>
</dbReference>
<dbReference type="InterPro" id="IPR038592">
    <property type="entry name" value="CheD-like_sf"/>
</dbReference>
<evidence type="ECO:0000256" key="3">
    <source>
        <dbReference type="HAMAP-Rule" id="MF_01440"/>
    </source>
</evidence>
<comment type="function">
    <text evidence="3">Probably deamidates glutamine residues to glutamate on methyl-accepting chemotaxis receptors (MCPs), playing an important role in chemotaxis.</text>
</comment>